<proteinExistence type="predicted"/>
<evidence type="ECO:0000313" key="1">
    <source>
        <dbReference type="EMBL" id="KAK2165155.1"/>
    </source>
</evidence>
<dbReference type="GO" id="GO:0032991">
    <property type="term" value="C:protein-containing complex"/>
    <property type="evidence" value="ECO:0007669"/>
    <property type="project" value="TreeGrafter"/>
</dbReference>
<gene>
    <name evidence="1" type="ORF">LSH36_54g07064</name>
</gene>
<dbReference type="PANTHER" id="PTHR14614:SF44">
    <property type="entry name" value="PROTEIN N-LYSINE METHYLTRANSFERASE METTL21D"/>
    <property type="match status" value="1"/>
</dbReference>
<dbReference type="AlphaFoldDB" id="A0AAD9K671"/>
<dbReference type="GO" id="GO:0005829">
    <property type="term" value="C:cytosol"/>
    <property type="evidence" value="ECO:0007669"/>
    <property type="project" value="TreeGrafter"/>
</dbReference>
<dbReference type="Proteomes" id="UP001208570">
    <property type="component" value="Unassembled WGS sequence"/>
</dbReference>
<dbReference type="InterPro" id="IPR019410">
    <property type="entry name" value="Methyltransf_16"/>
</dbReference>
<protein>
    <recommendedName>
        <fullName evidence="3">Protein-lysine methyltransferase METTL21D</fullName>
    </recommendedName>
</protein>
<evidence type="ECO:0008006" key="3">
    <source>
        <dbReference type="Google" id="ProtNLM"/>
    </source>
</evidence>
<dbReference type="Pfam" id="PF10294">
    <property type="entry name" value="Methyltransf_16"/>
    <property type="match status" value="1"/>
</dbReference>
<name>A0AAD9K671_9ANNE</name>
<comment type="caution">
    <text evidence="1">The sequence shown here is derived from an EMBL/GenBank/DDBJ whole genome shotgun (WGS) entry which is preliminary data.</text>
</comment>
<dbReference type="EMBL" id="JAODUP010000054">
    <property type="protein sequence ID" value="KAK2165155.1"/>
    <property type="molecule type" value="Genomic_DNA"/>
</dbReference>
<organism evidence="1 2">
    <name type="scientific">Paralvinella palmiformis</name>
    <dbReference type="NCBI Taxonomy" id="53620"/>
    <lineage>
        <taxon>Eukaryota</taxon>
        <taxon>Metazoa</taxon>
        <taxon>Spiralia</taxon>
        <taxon>Lophotrochozoa</taxon>
        <taxon>Annelida</taxon>
        <taxon>Polychaeta</taxon>
        <taxon>Sedentaria</taxon>
        <taxon>Canalipalpata</taxon>
        <taxon>Terebellida</taxon>
        <taxon>Terebelliformia</taxon>
        <taxon>Alvinellidae</taxon>
        <taxon>Paralvinella</taxon>
    </lineage>
</organism>
<evidence type="ECO:0000313" key="2">
    <source>
        <dbReference type="Proteomes" id="UP001208570"/>
    </source>
</evidence>
<dbReference type="InterPro" id="IPR029063">
    <property type="entry name" value="SAM-dependent_MTases_sf"/>
</dbReference>
<keyword evidence="2" id="KW-1185">Reference proteome</keyword>
<accession>A0AAD9K671</accession>
<sequence>MATSMDKLFVREYERKNGDILRINQCEIGDVGCVVWDAALVLCSFLESAYFLELCDGTVYGKRAIELGAGTGIVGIQAACQGLDCIITDLPDFVQLMSLNIETNQKLCNGDIKASALQWGKDDHLYHSPDVLLLADCIYYEESIEPLVSTISKLSNNDTLVLCCYEERVTDNKPVLQSRFFELIKKNFDVQKVPLEKQDPFYHSDDIHIMIFKKRR</sequence>
<reference evidence="1" key="1">
    <citation type="journal article" date="2023" name="Mol. Biol. Evol.">
        <title>Third-Generation Sequencing Reveals the Adaptive Role of the Epigenome in Three Deep-Sea Polychaetes.</title>
        <authorList>
            <person name="Perez M."/>
            <person name="Aroh O."/>
            <person name="Sun Y."/>
            <person name="Lan Y."/>
            <person name="Juniper S.K."/>
            <person name="Young C.R."/>
            <person name="Angers B."/>
            <person name="Qian P.Y."/>
        </authorList>
    </citation>
    <scope>NUCLEOTIDE SEQUENCE</scope>
    <source>
        <strain evidence="1">P08H-3</strain>
    </source>
</reference>
<dbReference type="Gene3D" id="3.40.50.150">
    <property type="entry name" value="Vaccinia Virus protein VP39"/>
    <property type="match status" value="1"/>
</dbReference>
<dbReference type="PANTHER" id="PTHR14614">
    <property type="entry name" value="HEPATOCELLULAR CARCINOMA-ASSOCIATED ANTIGEN"/>
    <property type="match status" value="1"/>
</dbReference>
<dbReference type="SUPFAM" id="SSF53335">
    <property type="entry name" value="S-adenosyl-L-methionine-dependent methyltransferases"/>
    <property type="match status" value="1"/>
</dbReference>